<dbReference type="AlphaFoldDB" id="A0A1H3X694"/>
<feature type="compositionally biased region" description="Basic and acidic residues" evidence="2">
    <location>
        <begin position="204"/>
        <end position="218"/>
    </location>
</feature>
<keyword evidence="3" id="KW-1133">Transmembrane helix</keyword>
<feature type="region of interest" description="Disordered" evidence="2">
    <location>
        <begin position="177"/>
        <end position="249"/>
    </location>
</feature>
<dbReference type="Proteomes" id="UP000183469">
    <property type="component" value="Unassembled WGS sequence"/>
</dbReference>
<proteinExistence type="predicted"/>
<dbReference type="EMBL" id="FNQG01000005">
    <property type="protein sequence ID" value="SDZ94164.1"/>
    <property type="molecule type" value="Genomic_DNA"/>
</dbReference>
<evidence type="ECO:0000256" key="1">
    <source>
        <dbReference type="SAM" id="Coils"/>
    </source>
</evidence>
<accession>A0A1H3X694</accession>
<keyword evidence="3" id="KW-0812">Transmembrane</keyword>
<evidence type="ECO:0000313" key="5">
    <source>
        <dbReference type="Proteomes" id="UP000183469"/>
    </source>
</evidence>
<keyword evidence="1" id="KW-0175">Coiled coil</keyword>
<name>A0A1H3X694_SELRU</name>
<dbReference type="RefSeq" id="WP_074671669.1">
    <property type="nucleotide sequence ID" value="NZ_FNQG01000005.1"/>
</dbReference>
<protein>
    <submittedName>
        <fullName evidence="4">Uncharacterized protein</fullName>
    </submittedName>
</protein>
<dbReference type="OrthoDB" id="1669164at2"/>
<evidence type="ECO:0000256" key="2">
    <source>
        <dbReference type="SAM" id="MobiDB-lite"/>
    </source>
</evidence>
<gene>
    <name evidence="4" type="ORF">SAMN05660648_01283</name>
</gene>
<keyword evidence="3" id="KW-0472">Membrane</keyword>
<feature type="transmembrane region" description="Helical" evidence="3">
    <location>
        <begin position="6"/>
        <end position="23"/>
    </location>
</feature>
<reference evidence="4 5" key="1">
    <citation type="submission" date="2016-10" db="EMBL/GenBank/DDBJ databases">
        <authorList>
            <person name="de Groot N.N."/>
        </authorList>
    </citation>
    <scope>NUCLEOTIDE SEQUENCE [LARGE SCALE GENOMIC DNA]</scope>
    <source>
        <strain evidence="4 5">DSM 2872</strain>
    </source>
</reference>
<organism evidence="4 5">
    <name type="scientific">Selenomonas ruminantium</name>
    <dbReference type="NCBI Taxonomy" id="971"/>
    <lineage>
        <taxon>Bacteria</taxon>
        <taxon>Bacillati</taxon>
        <taxon>Bacillota</taxon>
        <taxon>Negativicutes</taxon>
        <taxon>Selenomonadales</taxon>
        <taxon>Selenomonadaceae</taxon>
        <taxon>Selenomonas</taxon>
    </lineage>
</organism>
<evidence type="ECO:0000313" key="4">
    <source>
        <dbReference type="EMBL" id="SDZ94164.1"/>
    </source>
</evidence>
<sequence length="263" mass="29376">MVPEILGFLIIAGALLVLVVRFISQRQKGVDTEELRESTEQLKAELTRSADAVIARMGNHIQHLENLLRQADERNVRLEAGLNEYKRLAGEMEERSAALNRELTEARKTIAELAAYQSVPLVPHQPVVPVMNMPQNMPQQMQAQAPLQHVDSQDFATVLQNSLDREESAEPAINAQQAAGLAEAMNRRPEDMPEPIVPEEEPEEKQPEPEEPQRKPEKAISPNAAKAKALLRSGYSVEETARETGMGRGAIELLQEMNKRDLE</sequence>
<feature type="coiled-coil region" evidence="1">
    <location>
        <begin position="54"/>
        <end position="109"/>
    </location>
</feature>
<evidence type="ECO:0000256" key="3">
    <source>
        <dbReference type="SAM" id="Phobius"/>
    </source>
</evidence>